<dbReference type="GO" id="GO:0004332">
    <property type="term" value="F:fructose-bisphosphate aldolase activity"/>
    <property type="evidence" value="ECO:0007669"/>
    <property type="project" value="UniProtKB-EC"/>
</dbReference>
<gene>
    <name evidence="13" type="ORF">BAN_0070700</name>
</gene>
<reference evidence="13 14" key="1">
    <citation type="submission" date="2013-04" db="EMBL/GenBank/DDBJ databases">
        <title>Comparative Genomics of Relapsing Fever Spirochetes.</title>
        <authorList>
            <person name="Schwan T.G."/>
            <person name="Raffel S.J."/>
            <person name="Porcella S.F."/>
            <person name="Martens C.A."/>
            <person name="Bruno D.P."/>
            <person name="Rickefs S.M."/>
            <person name="Barbian K.B."/>
        </authorList>
    </citation>
    <scope>NUCLEOTIDE SEQUENCE [LARGE SCALE GENOMIC DNA]</scope>
    <source>
        <strain evidence="13 14">BA2</strain>
    </source>
</reference>
<dbReference type="NCBIfam" id="TIGR01520">
    <property type="entry name" value="FruBisAldo_II_A"/>
    <property type="match status" value="1"/>
</dbReference>
<comment type="function">
    <text evidence="12">Catalyzes the aldol condensation of dihydroxyacetone phosphate (DHAP or glycerone-phosphate) with glyceraldehyde 3-phosphate (G3P) to form fructose 1,6-bisphosphate (FBP) in gluconeogenesis and the reverse reaction in glycolysis.</text>
</comment>
<feature type="binding site" evidence="10">
    <location>
        <begin position="285"/>
        <end position="287"/>
    </location>
    <ligand>
        <name>dihydroxyacetone phosphate</name>
        <dbReference type="ChEBI" id="CHEBI:57642"/>
    </ligand>
</feature>
<proteinExistence type="inferred from homology"/>
<evidence type="ECO:0000256" key="9">
    <source>
        <dbReference type="PIRSR" id="PIRSR001359-1"/>
    </source>
</evidence>
<keyword evidence="8 12" id="KW-0456">Lyase</keyword>
<dbReference type="PANTHER" id="PTHR30559:SF0">
    <property type="entry name" value="FRUCTOSE-BISPHOSPHATE ALDOLASE"/>
    <property type="match status" value="1"/>
</dbReference>
<comment type="catalytic activity">
    <reaction evidence="1 12">
        <text>beta-D-fructose 1,6-bisphosphate = D-glyceraldehyde 3-phosphate + dihydroxyacetone phosphate</text>
        <dbReference type="Rhea" id="RHEA:14729"/>
        <dbReference type="ChEBI" id="CHEBI:32966"/>
        <dbReference type="ChEBI" id="CHEBI:57642"/>
        <dbReference type="ChEBI" id="CHEBI:59776"/>
        <dbReference type="EC" id="4.1.2.13"/>
    </reaction>
</comment>
<dbReference type="GO" id="GO:0006096">
    <property type="term" value="P:glycolytic process"/>
    <property type="evidence" value="ECO:0007669"/>
    <property type="project" value="UniProtKB-UniPathway"/>
</dbReference>
<evidence type="ECO:0000256" key="1">
    <source>
        <dbReference type="ARBA" id="ARBA00000441"/>
    </source>
</evidence>
<dbReference type="PANTHER" id="PTHR30559">
    <property type="entry name" value="FRUCTOSE-BISPHOSPHATE ALDOLASE CLASS 2"/>
    <property type="match status" value="1"/>
</dbReference>
<feature type="binding site" evidence="11">
    <location>
        <position position="193"/>
    </location>
    <ligand>
        <name>Zn(2+)</name>
        <dbReference type="ChEBI" id="CHEBI:29105"/>
        <label>2</label>
    </ligand>
</feature>
<dbReference type="NCBIfam" id="NF006628">
    <property type="entry name" value="PRK09197.1"/>
    <property type="match status" value="1"/>
</dbReference>
<dbReference type="GO" id="GO:0005829">
    <property type="term" value="C:cytosol"/>
    <property type="evidence" value="ECO:0007669"/>
    <property type="project" value="TreeGrafter"/>
</dbReference>
<feature type="binding site" evidence="11">
    <location>
        <position position="129"/>
    </location>
    <ligand>
        <name>Zn(2+)</name>
        <dbReference type="ChEBI" id="CHEBI:29105"/>
        <label>1</label>
        <note>catalytic</note>
    </ligand>
</feature>
<feature type="active site" description="Proton donor" evidence="9">
    <location>
        <position position="128"/>
    </location>
</feature>
<accession>W5SNH9</accession>
<dbReference type="Gene3D" id="3.20.20.70">
    <property type="entry name" value="Aldolase class I"/>
    <property type="match status" value="1"/>
</dbReference>
<dbReference type="GO" id="GO:0006094">
    <property type="term" value="P:gluconeogenesis"/>
    <property type="evidence" value="ECO:0007669"/>
    <property type="project" value="TreeGrafter"/>
</dbReference>
<dbReference type="NCBIfam" id="TIGR00167">
    <property type="entry name" value="cbbA"/>
    <property type="match status" value="1"/>
</dbReference>
<dbReference type="PATRIC" id="fig|1313293.3.peg.461"/>
<keyword evidence="5 11" id="KW-0479">Metal-binding</keyword>
<dbReference type="PROSITE" id="PS00806">
    <property type="entry name" value="ALDOLASE_CLASS_II_2"/>
    <property type="match status" value="1"/>
</dbReference>
<dbReference type="InterPro" id="IPR000771">
    <property type="entry name" value="FBA_II"/>
</dbReference>
<dbReference type="HOGENOM" id="CLU_036923_0_0_12"/>
<evidence type="ECO:0000256" key="2">
    <source>
        <dbReference type="ARBA" id="ARBA00004714"/>
    </source>
</evidence>
<evidence type="ECO:0000256" key="6">
    <source>
        <dbReference type="ARBA" id="ARBA00022833"/>
    </source>
</evidence>
<dbReference type="Pfam" id="PF01116">
    <property type="entry name" value="F_bP_aldolase"/>
    <property type="match status" value="1"/>
</dbReference>
<comment type="pathway">
    <text evidence="2 12">Carbohydrate degradation; glycolysis; D-glyceraldehyde 3-phosphate and glycerone phosphate from D-glucose: step 4/4.</text>
</comment>
<evidence type="ECO:0000256" key="10">
    <source>
        <dbReference type="PIRSR" id="PIRSR001359-2"/>
    </source>
</evidence>
<dbReference type="SUPFAM" id="SSF51569">
    <property type="entry name" value="Aldolase"/>
    <property type="match status" value="1"/>
</dbReference>
<dbReference type="InterPro" id="IPR013785">
    <property type="entry name" value="Aldolase_TIM"/>
</dbReference>
<dbReference type="EMBL" id="CP005829">
    <property type="protein sequence ID" value="AHH08420.1"/>
    <property type="molecule type" value="Genomic_DNA"/>
</dbReference>
<feature type="binding site" evidence="11">
    <location>
        <position position="284"/>
    </location>
    <ligand>
        <name>Zn(2+)</name>
        <dbReference type="ChEBI" id="CHEBI:29105"/>
        <label>1</label>
        <note>catalytic</note>
    </ligand>
</feature>
<dbReference type="GO" id="GO:0008270">
    <property type="term" value="F:zinc ion binding"/>
    <property type="evidence" value="ECO:0007669"/>
    <property type="project" value="UniProtKB-UniRule"/>
</dbReference>
<dbReference type="PROSITE" id="PS00602">
    <property type="entry name" value="ALDOLASE_CLASS_II_1"/>
    <property type="match status" value="1"/>
</dbReference>
<dbReference type="Proteomes" id="UP000019262">
    <property type="component" value="Chromosome"/>
</dbReference>
<dbReference type="PIRSF" id="PIRSF001359">
    <property type="entry name" value="F_bP_aldolase_II"/>
    <property type="match status" value="1"/>
</dbReference>
<keyword evidence="6 11" id="KW-0862">Zinc</keyword>
<evidence type="ECO:0000256" key="3">
    <source>
        <dbReference type="ARBA" id="ARBA00005812"/>
    </source>
</evidence>
<dbReference type="AlphaFoldDB" id="W5SNH9"/>
<evidence type="ECO:0000256" key="12">
    <source>
        <dbReference type="RuleBase" id="RU366023"/>
    </source>
</evidence>
<organism evidence="13 14">
    <name type="scientific">Borrelia anserina BA2</name>
    <dbReference type="NCBI Taxonomy" id="1313293"/>
    <lineage>
        <taxon>Bacteria</taxon>
        <taxon>Pseudomonadati</taxon>
        <taxon>Spirochaetota</taxon>
        <taxon>Spirochaetia</taxon>
        <taxon>Spirochaetales</taxon>
        <taxon>Borreliaceae</taxon>
        <taxon>Borrelia</taxon>
    </lineage>
</organism>
<name>W5SNH9_BORAN</name>
<evidence type="ECO:0000256" key="5">
    <source>
        <dbReference type="ARBA" id="ARBA00022723"/>
    </source>
</evidence>
<dbReference type="eggNOG" id="COG0191">
    <property type="taxonomic scope" value="Bacteria"/>
</dbReference>
<dbReference type="CDD" id="cd00946">
    <property type="entry name" value="FBP_aldolase_IIA"/>
    <property type="match status" value="1"/>
</dbReference>
<dbReference type="UniPathway" id="UPA00109">
    <property type="reaction ID" value="UER00183"/>
</dbReference>
<feature type="binding site" evidence="10">
    <location>
        <begin position="306"/>
        <end position="309"/>
    </location>
    <ligand>
        <name>dihydroxyacetone phosphate</name>
        <dbReference type="ChEBI" id="CHEBI:57642"/>
    </ligand>
</feature>
<feature type="binding site" evidence="10">
    <location>
        <position position="246"/>
    </location>
    <ligand>
        <name>dihydroxyacetone phosphate</name>
        <dbReference type="ChEBI" id="CHEBI:57642"/>
    </ligand>
</feature>
<dbReference type="EC" id="4.1.2.13" evidence="4 12"/>
<evidence type="ECO:0000256" key="8">
    <source>
        <dbReference type="ARBA" id="ARBA00023239"/>
    </source>
</evidence>
<keyword evidence="7 12" id="KW-0324">Glycolysis</keyword>
<evidence type="ECO:0000313" key="14">
    <source>
        <dbReference type="Proteomes" id="UP000019262"/>
    </source>
</evidence>
<feature type="binding site" evidence="11">
    <location>
        <position position="245"/>
    </location>
    <ligand>
        <name>Zn(2+)</name>
        <dbReference type="ChEBI" id="CHEBI:29105"/>
        <label>1</label>
        <note>catalytic</note>
    </ligand>
</feature>
<sequence length="378" mass="42395">MVKVYNKDICQFMRKEVLEVGVLDKIKPGVVYGEELHTLYEICKSEGFAIPAINCVGTNSINAVLEAAKEINSPIMIQFSNSGSSFICGKGLKIEKPQGTSILGAISGAMHVHLMAEYYGVPVVLHTDHCANKLIPWVEGLLEYGEKYYKEHKKPLFSSHMLDLSEEPIKENIEISKKFLERMSNIEMFLEIELGITGGEEDGVDNSDRAHHELFSTPEDIYYGYSELMKVSPNFQIAAAFGNVHGVYKPGNVQLTPKVLRDGQNYVISKTNSSNPKPVSYVFHGGSGSTIEEIHEALSYGVVKMNIDTDTQWAAWEGILNYYKKNENRLQGQLGDGSDADVPNKKFYDPRVWLRESEISMKERVKLACKNLNNVNRN</sequence>
<comment type="similarity">
    <text evidence="3 12">Belongs to the class II fructose-bisphosphate aldolase family.</text>
</comment>
<comment type="cofactor">
    <cofactor evidence="11 12">
        <name>Zn(2+)</name>
        <dbReference type="ChEBI" id="CHEBI:29105"/>
    </cofactor>
    <text evidence="11 12">Binds 2 Zn(2+) ions per subunit. One is catalytic and the other provides a structural contribution.</text>
</comment>
<evidence type="ECO:0000256" key="4">
    <source>
        <dbReference type="ARBA" id="ARBA00013068"/>
    </source>
</evidence>
<feature type="binding site" evidence="11">
    <location>
        <position position="163"/>
    </location>
    <ligand>
        <name>Zn(2+)</name>
        <dbReference type="ChEBI" id="CHEBI:29105"/>
        <label>2</label>
    </ligand>
</feature>
<evidence type="ECO:0000313" key="13">
    <source>
        <dbReference type="EMBL" id="AHH08420.1"/>
    </source>
</evidence>
<protein>
    <recommendedName>
        <fullName evidence="4 12">Fructose-bisphosphate aldolase</fullName>
        <shortName evidence="12">FBP aldolase</shortName>
        <ecNumber evidence="4 12">4.1.2.13</ecNumber>
    </recommendedName>
</protein>
<dbReference type="FunFam" id="3.20.20.70:FF:000013">
    <property type="entry name" value="Class II fructose-bisphosphate aldolase"/>
    <property type="match status" value="1"/>
</dbReference>
<evidence type="ECO:0000256" key="7">
    <source>
        <dbReference type="ARBA" id="ARBA00023152"/>
    </source>
</evidence>
<dbReference type="InterPro" id="IPR006411">
    <property type="entry name" value="Fruct_bisP_bact"/>
</dbReference>
<evidence type="ECO:0000256" key="11">
    <source>
        <dbReference type="PIRSR" id="PIRSR001359-3"/>
    </source>
</evidence>